<evidence type="ECO:0000313" key="1">
    <source>
        <dbReference type="Proteomes" id="UP000887579"/>
    </source>
</evidence>
<dbReference type="WBParaSite" id="ES5_v2.g22487.t1">
    <property type="protein sequence ID" value="ES5_v2.g22487.t1"/>
    <property type="gene ID" value="ES5_v2.g22487"/>
</dbReference>
<accession>A0AC34FYK1</accession>
<reference evidence="2" key="1">
    <citation type="submission" date="2022-11" db="UniProtKB">
        <authorList>
            <consortium name="WormBaseParasite"/>
        </authorList>
    </citation>
    <scope>IDENTIFICATION</scope>
</reference>
<evidence type="ECO:0000313" key="2">
    <source>
        <dbReference type="WBParaSite" id="ES5_v2.g22487.t1"/>
    </source>
</evidence>
<protein>
    <submittedName>
        <fullName evidence="2">Uncharacterized protein</fullName>
    </submittedName>
</protein>
<dbReference type="Proteomes" id="UP000887579">
    <property type="component" value="Unplaced"/>
</dbReference>
<proteinExistence type="predicted"/>
<name>A0AC34FYK1_9BILA</name>
<sequence length="539" mass="61483">MFCPSHLPNSNPSFSPSPSSSPLIVCLPESSSSTISISNNNQLECQKRMKELENQIAAQKAQTEAILAKRKEEKEKGKAEMQRQTTERQLKEENEKQQQLLQKQETERKMKAAEAEKQHQQKLKEIEERRLKDIQVMEAEMKLIERKKEARLKSVQNEYQKEIENRQRQEENQIQTLKIINEEDEQKLRALTKTLGELKTVVAEKAQEMKGIKLIPEDPKPNVYHPIIHVEDNKLIGSSSIIINEGPSNIGVIGLPKSGRSFLIGALAGGIWPKDLPTANPARLKSVQNEYQKESENRQRQEENQIETLKSINEEDEQKLTALTKTLGELKTVVAEKAQEMKDLNMPFSKNHIFNISALAMIQISEEGVTSNMTIYKQDELALLAHLNEHGFGDQRKPDLINADIVILGIKGAGKSTIAESLRHCLNLSKREKFIYEIEYSEMMDVDEILAKIDISKSPIYLFVIPNTVGKMDAELSKYLINFNKNVCVVLNKSDEMIDNLKKQQNFYGNDDYVQKRHEAAQTEFVKVGINPKNFPCFS</sequence>
<organism evidence="1 2">
    <name type="scientific">Panagrolaimus sp. ES5</name>
    <dbReference type="NCBI Taxonomy" id="591445"/>
    <lineage>
        <taxon>Eukaryota</taxon>
        <taxon>Metazoa</taxon>
        <taxon>Ecdysozoa</taxon>
        <taxon>Nematoda</taxon>
        <taxon>Chromadorea</taxon>
        <taxon>Rhabditida</taxon>
        <taxon>Tylenchina</taxon>
        <taxon>Panagrolaimomorpha</taxon>
        <taxon>Panagrolaimoidea</taxon>
        <taxon>Panagrolaimidae</taxon>
        <taxon>Panagrolaimus</taxon>
    </lineage>
</organism>